<sequence length="20" mass="2232">MACIHLYLSRSLSSSISLCF</sequence>
<dbReference type="AlphaFoldDB" id="A0A0E9QRG3"/>
<proteinExistence type="predicted"/>
<name>A0A0E9QRG3_ANGAN</name>
<reference evidence="1" key="2">
    <citation type="journal article" date="2015" name="Fish Shellfish Immunol.">
        <title>Early steps in the European eel (Anguilla anguilla)-Vibrio vulnificus interaction in the gills: Role of the RtxA13 toxin.</title>
        <authorList>
            <person name="Callol A."/>
            <person name="Pajuelo D."/>
            <person name="Ebbesson L."/>
            <person name="Teles M."/>
            <person name="MacKenzie S."/>
            <person name="Amaro C."/>
        </authorList>
    </citation>
    <scope>NUCLEOTIDE SEQUENCE</scope>
</reference>
<evidence type="ECO:0000313" key="1">
    <source>
        <dbReference type="EMBL" id="JAH19414.1"/>
    </source>
</evidence>
<accession>A0A0E9QRG3</accession>
<dbReference type="EMBL" id="GBXM01089163">
    <property type="protein sequence ID" value="JAH19414.1"/>
    <property type="molecule type" value="Transcribed_RNA"/>
</dbReference>
<reference evidence="1" key="1">
    <citation type="submission" date="2014-11" db="EMBL/GenBank/DDBJ databases">
        <authorList>
            <person name="Amaro Gonzalez C."/>
        </authorList>
    </citation>
    <scope>NUCLEOTIDE SEQUENCE</scope>
</reference>
<protein>
    <submittedName>
        <fullName evidence="1">Uncharacterized protein</fullName>
    </submittedName>
</protein>
<organism evidence="1">
    <name type="scientific">Anguilla anguilla</name>
    <name type="common">European freshwater eel</name>
    <name type="synonym">Muraena anguilla</name>
    <dbReference type="NCBI Taxonomy" id="7936"/>
    <lineage>
        <taxon>Eukaryota</taxon>
        <taxon>Metazoa</taxon>
        <taxon>Chordata</taxon>
        <taxon>Craniata</taxon>
        <taxon>Vertebrata</taxon>
        <taxon>Euteleostomi</taxon>
        <taxon>Actinopterygii</taxon>
        <taxon>Neopterygii</taxon>
        <taxon>Teleostei</taxon>
        <taxon>Anguilliformes</taxon>
        <taxon>Anguillidae</taxon>
        <taxon>Anguilla</taxon>
    </lineage>
</organism>